<dbReference type="SUPFAM" id="SSF48452">
    <property type="entry name" value="TPR-like"/>
    <property type="match status" value="1"/>
</dbReference>
<feature type="chain" id="PRO_5012760891" evidence="2">
    <location>
        <begin position="33"/>
        <end position="266"/>
    </location>
</feature>
<name>A0A246JLI3_9BURK</name>
<feature type="region of interest" description="Disordered" evidence="1">
    <location>
        <begin position="228"/>
        <end position="266"/>
    </location>
</feature>
<reference evidence="3 4" key="1">
    <citation type="journal article" date="2008" name="Int. J. Syst. Evol. Microbiol.">
        <title>Description of Roseateles aquatilis sp. nov. and Roseateles terrae sp. nov., in the class Betaproteobacteria, and emended description of the genus Roseateles.</title>
        <authorList>
            <person name="Gomila M."/>
            <person name="Bowien B."/>
            <person name="Falsen E."/>
            <person name="Moore E.R."/>
            <person name="Lalucat J."/>
        </authorList>
    </citation>
    <scope>NUCLEOTIDE SEQUENCE [LARGE SCALE GENOMIC DNA]</scope>
    <source>
        <strain evidence="3 4">CCUG 48205</strain>
    </source>
</reference>
<organism evidence="3 4">
    <name type="scientific">Roseateles aquatilis</name>
    <dbReference type="NCBI Taxonomy" id="431061"/>
    <lineage>
        <taxon>Bacteria</taxon>
        <taxon>Pseudomonadati</taxon>
        <taxon>Pseudomonadota</taxon>
        <taxon>Betaproteobacteria</taxon>
        <taxon>Burkholderiales</taxon>
        <taxon>Sphaerotilaceae</taxon>
        <taxon>Roseateles</taxon>
    </lineage>
</organism>
<dbReference type="InterPro" id="IPR011990">
    <property type="entry name" value="TPR-like_helical_dom_sf"/>
</dbReference>
<feature type="compositionally biased region" description="Low complexity" evidence="1">
    <location>
        <begin position="233"/>
        <end position="266"/>
    </location>
</feature>
<dbReference type="Gene3D" id="1.25.40.10">
    <property type="entry name" value="Tetratricopeptide repeat domain"/>
    <property type="match status" value="1"/>
</dbReference>
<dbReference type="Proteomes" id="UP000197468">
    <property type="component" value="Unassembled WGS sequence"/>
</dbReference>
<dbReference type="OrthoDB" id="8525350at2"/>
<keyword evidence="2" id="KW-0732">Signal</keyword>
<evidence type="ECO:0000313" key="3">
    <source>
        <dbReference type="EMBL" id="OWQ93059.1"/>
    </source>
</evidence>
<feature type="signal peptide" evidence="2">
    <location>
        <begin position="1"/>
        <end position="32"/>
    </location>
</feature>
<evidence type="ECO:0000256" key="2">
    <source>
        <dbReference type="SAM" id="SignalP"/>
    </source>
</evidence>
<evidence type="ECO:0000256" key="1">
    <source>
        <dbReference type="SAM" id="MobiDB-lite"/>
    </source>
</evidence>
<dbReference type="RefSeq" id="WP_088382207.1">
    <property type="nucleotide sequence ID" value="NZ_NIOF01000001.1"/>
</dbReference>
<accession>A0A246JLI3</accession>
<dbReference type="EMBL" id="NIOF01000001">
    <property type="protein sequence ID" value="OWQ93059.1"/>
    <property type="molecule type" value="Genomic_DNA"/>
</dbReference>
<proteinExistence type="predicted"/>
<evidence type="ECO:0000313" key="4">
    <source>
        <dbReference type="Proteomes" id="UP000197468"/>
    </source>
</evidence>
<sequence>MTPIRHQLRRLGRGARTALLGACALATTLALAQSNDGCGPLENNFGPYDYRDYKDAPAKNRDSGESSPLFLVESAHFLDTCEAMVYCAAGTPGREFDYTLRAFPNHHRALVAMMRLAARTKTEKAVDARYTVSCYFNRAMRWRPDDIVVRLIYVVYLNDNGRTELARQQVREAQKLNPENPYSLYNLGMVALDVNEVDIAVESARKAYAAGMAQPMLKQRLVAIKRWTDADEQASQPGAAASAPGAPASAPPAATAASAPAPAASR</sequence>
<gene>
    <name evidence="3" type="ORF">CDN99_00700</name>
</gene>
<dbReference type="AlphaFoldDB" id="A0A246JLI3"/>
<protein>
    <submittedName>
        <fullName evidence="3">Uncharacterized protein</fullName>
    </submittedName>
</protein>
<comment type="caution">
    <text evidence="3">The sequence shown here is derived from an EMBL/GenBank/DDBJ whole genome shotgun (WGS) entry which is preliminary data.</text>
</comment>
<keyword evidence="4" id="KW-1185">Reference proteome</keyword>